<evidence type="ECO:0000256" key="4">
    <source>
        <dbReference type="ARBA" id="ARBA00022989"/>
    </source>
</evidence>
<reference evidence="10" key="1">
    <citation type="submission" date="2021-02" db="EMBL/GenBank/DDBJ databases">
        <authorList>
            <person name="Dougan E. K."/>
            <person name="Rhodes N."/>
            <person name="Thang M."/>
            <person name="Chan C."/>
        </authorList>
    </citation>
    <scope>NUCLEOTIDE SEQUENCE</scope>
</reference>
<feature type="coiled-coil region" evidence="7">
    <location>
        <begin position="414"/>
        <end position="441"/>
    </location>
</feature>
<keyword evidence="5 8" id="KW-0472">Membrane</keyword>
<feature type="transmembrane region" description="Helical" evidence="8">
    <location>
        <begin position="184"/>
        <end position="208"/>
    </location>
</feature>
<feature type="domain" description="Palmitoyltransferase DHHC" evidence="9">
    <location>
        <begin position="145"/>
        <end position="210"/>
    </location>
</feature>
<dbReference type="GO" id="GO:0019706">
    <property type="term" value="F:protein-cysteine S-palmitoyltransferase activity"/>
    <property type="evidence" value="ECO:0007669"/>
    <property type="project" value="TreeGrafter"/>
</dbReference>
<dbReference type="PROSITE" id="PS50216">
    <property type="entry name" value="DHHC"/>
    <property type="match status" value="1"/>
</dbReference>
<organism evidence="10 11">
    <name type="scientific">Symbiodinium pilosum</name>
    <name type="common">Dinoflagellate</name>
    <dbReference type="NCBI Taxonomy" id="2952"/>
    <lineage>
        <taxon>Eukaryota</taxon>
        <taxon>Sar</taxon>
        <taxon>Alveolata</taxon>
        <taxon>Dinophyceae</taxon>
        <taxon>Suessiales</taxon>
        <taxon>Symbiodiniaceae</taxon>
        <taxon>Symbiodinium</taxon>
    </lineage>
</organism>
<dbReference type="Proteomes" id="UP000649617">
    <property type="component" value="Unassembled WGS sequence"/>
</dbReference>
<evidence type="ECO:0000256" key="1">
    <source>
        <dbReference type="ARBA" id="ARBA00004141"/>
    </source>
</evidence>
<keyword evidence="11" id="KW-1185">Reference proteome</keyword>
<comment type="subcellular location">
    <subcellularLocation>
        <location evidence="1">Membrane</location>
        <topology evidence="1">Multi-pass membrane protein</topology>
    </subcellularLocation>
</comment>
<dbReference type="GO" id="GO:0016020">
    <property type="term" value="C:membrane"/>
    <property type="evidence" value="ECO:0007669"/>
    <property type="project" value="UniProtKB-SubCell"/>
</dbReference>
<dbReference type="GO" id="GO:0005783">
    <property type="term" value="C:endoplasmic reticulum"/>
    <property type="evidence" value="ECO:0007669"/>
    <property type="project" value="TreeGrafter"/>
</dbReference>
<keyword evidence="3 8" id="KW-0812">Transmembrane</keyword>
<feature type="transmembrane region" description="Helical" evidence="8">
    <location>
        <begin position="54"/>
        <end position="75"/>
    </location>
</feature>
<dbReference type="InterPro" id="IPR039859">
    <property type="entry name" value="PFA4/ZDH16/20/ERF2-like"/>
</dbReference>
<dbReference type="GO" id="GO:0006612">
    <property type="term" value="P:protein targeting to membrane"/>
    <property type="evidence" value="ECO:0007669"/>
    <property type="project" value="TreeGrafter"/>
</dbReference>
<keyword evidence="4 8" id="KW-1133">Transmembrane helix</keyword>
<dbReference type="InterPro" id="IPR001594">
    <property type="entry name" value="Palmitoyltrfase_DHHC"/>
</dbReference>
<feature type="transmembrane region" description="Helical" evidence="8">
    <location>
        <begin position="214"/>
        <end position="238"/>
    </location>
</feature>
<evidence type="ECO:0000313" key="10">
    <source>
        <dbReference type="EMBL" id="CAE7338349.1"/>
    </source>
</evidence>
<evidence type="ECO:0000256" key="6">
    <source>
        <dbReference type="ARBA" id="ARBA00023315"/>
    </source>
</evidence>
<gene>
    <name evidence="10" type="primary">Hip14</name>
    <name evidence="10" type="ORF">SPIL2461_LOCUS7946</name>
</gene>
<evidence type="ECO:0000313" key="11">
    <source>
        <dbReference type="Proteomes" id="UP000649617"/>
    </source>
</evidence>
<dbReference type="PANTHER" id="PTHR22883">
    <property type="entry name" value="ZINC FINGER DHHC DOMAIN CONTAINING PROTEIN"/>
    <property type="match status" value="1"/>
</dbReference>
<evidence type="ECO:0000256" key="8">
    <source>
        <dbReference type="SAM" id="Phobius"/>
    </source>
</evidence>
<feature type="transmembrane region" description="Helical" evidence="8">
    <location>
        <begin position="17"/>
        <end position="34"/>
    </location>
</feature>
<evidence type="ECO:0000259" key="9">
    <source>
        <dbReference type="Pfam" id="PF01529"/>
    </source>
</evidence>
<sequence length="948" mass="104991">MLPPLPEPNRWEMRSESACGCTLVLGLIAVLVAATRHMCKKMAGHVNEVLQSTLFYAIHVEALLAFVCLLGLMWGDAGVIRRSQRTCLPVPPPVHAALKAGSSLDQFQNVVDGDNTYCVRCCVWRRSAEGKSARCRRISLCDDGSMYNFHHCSVCQRCVANFDHHCGVFGRCIAGVGLSGNMGFFNAIIVMGLAGGSTCFASILLGLIYQEDGFLLSVILMAYFTPMFLGWAAAAAFAPDQGMSKSYRIYFLLVEVSQLEDKVLQLQEERDVCHVYRECFQKLMEKGLEMSLVAVRADLERRISKHAAMEEHMSGLHKQLESVLAEKVKAEGIISSQHVEILSLQNLHDDFLAEKAHGQVVAQKLETCEAELSRSKKEKADLDHLVSSLHVDCAQMRTQRDSALAEVPHLKSSLQQQDVLMKDLENQVAALQQQLQKSDDANGRMDQEVKRLAFALDRSREDGARHEQVSLSLRVERTRLLEVLERLRRGKAESDLRASASVNDHGLLQAHIEQMNAEREQLQLQLNHATSETSAMRSRLAGLEQMVQAYADESSTLQQKVSSLQDDKVQNWRRVGMFRIPKLPGRAAGKVGHGTEGIKVNSKKALSASTDPLGFACASEEYLWLPVRAQLPAMRLGPGGGSDPVNNVSPEMAAAGRKYAQKYEDIMLAGRQVWQEMLKRDEVPKKIYFIGTNGNTGMSQLRMGLCSFVESLELSETDGLPAGMIVGESAVSIPENVEILKTGLVIWLDVSAEFSWSKTQMRAKAGGGLFIPYEIIRPPVWCIANGWDGDIDDGEAKAEYTAMVEKYAEKYEEIADLRLRADTPGIVENQYWGAQRLAKAMAEFYGIDTEGASVEEEVLERDLEKFLESARLSKYMQAALDWCDEQGAASIEDIVENTDDFAEALSLKPLERKRLLKAAESVLSLASFPLHAAHFVESVILSEVAAVA</sequence>
<evidence type="ECO:0000256" key="7">
    <source>
        <dbReference type="SAM" id="Coils"/>
    </source>
</evidence>
<accession>A0A812NZE9</accession>
<dbReference type="EMBL" id="CAJNIZ010012792">
    <property type="protein sequence ID" value="CAE7338349.1"/>
    <property type="molecule type" value="Genomic_DNA"/>
</dbReference>
<keyword evidence="2" id="KW-0808">Transferase</keyword>
<dbReference type="OrthoDB" id="430142at2759"/>
<proteinExistence type="predicted"/>
<feature type="coiled-coil region" evidence="7">
    <location>
        <begin position="505"/>
        <end position="567"/>
    </location>
</feature>
<dbReference type="GO" id="GO:0005794">
    <property type="term" value="C:Golgi apparatus"/>
    <property type="evidence" value="ECO:0007669"/>
    <property type="project" value="TreeGrafter"/>
</dbReference>
<evidence type="ECO:0000256" key="2">
    <source>
        <dbReference type="ARBA" id="ARBA00022679"/>
    </source>
</evidence>
<name>A0A812NZE9_SYMPI</name>
<dbReference type="Pfam" id="PF01529">
    <property type="entry name" value="DHHC"/>
    <property type="match status" value="1"/>
</dbReference>
<evidence type="ECO:0000256" key="3">
    <source>
        <dbReference type="ARBA" id="ARBA00022692"/>
    </source>
</evidence>
<keyword evidence="6" id="KW-0012">Acyltransferase</keyword>
<comment type="caution">
    <text evidence="10">The sequence shown here is derived from an EMBL/GenBank/DDBJ whole genome shotgun (WGS) entry which is preliminary data.</text>
</comment>
<keyword evidence="7" id="KW-0175">Coiled coil</keyword>
<evidence type="ECO:0000256" key="5">
    <source>
        <dbReference type="ARBA" id="ARBA00023136"/>
    </source>
</evidence>
<protein>
    <submittedName>
        <fullName evidence="10">Hip14 protein</fullName>
    </submittedName>
</protein>
<dbReference type="AlphaFoldDB" id="A0A812NZE9"/>